<comment type="caution">
    <text evidence="1">The sequence shown here is derived from an EMBL/GenBank/DDBJ whole genome shotgun (WGS) entry which is preliminary data.</text>
</comment>
<name>A0A8S3J5S7_9BILA</name>
<dbReference type="AlphaFoldDB" id="A0A8S3J5S7"/>
<dbReference type="EMBL" id="CAJOBJ010352943">
    <property type="protein sequence ID" value="CAF5210668.1"/>
    <property type="molecule type" value="Genomic_DNA"/>
</dbReference>
<organism evidence="1 2">
    <name type="scientific">Rotaria magnacalcarata</name>
    <dbReference type="NCBI Taxonomy" id="392030"/>
    <lineage>
        <taxon>Eukaryota</taxon>
        <taxon>Metazoa</taxon>
        <taxon>Spiralia</taxon>
        <taxon>Gnathifera</taxon>
        <taxon>Rotifera</taxon>
        <taxon>Eurotatoria</taxon>
        <taxon>Bdelloidea</taxon>
        <taxon>Philodinida</taxon>
        <taxon>Philodinidae</taxon>
        <taxon>Rotaria</taxon>
    </lineage>
</organism>
<proteinExistence type="predicted"/>
<reference evidence="1" key="1">
    <citation type="submission" date="2021-02" db="EMBL/GenBank/DDBJ databases">
        <authorList>
            <person name="Nowell W R."/>
        </authorList>
    </citation>
    <scope>NUCLEOTIDE SEQUENCE</scope>
</reference>
<dbReference type="Proteomes" id="UP000681720">
    <property type="component" value="Unassembled WGS sequence"/>
</dbReference>
<gene>
    <name evidence="1" type="ORF">GIL414_LOCUS79686</name>
</gene>
<feature type="non-terminal residue" evidence="1">
    <location>
        <position position="1"/>
    </location>
</feature>
<accession>A0A8S3J5S7</accession>
<sequence>KHESNNIGSLQASPSMFQFDKSSLILPYLTANGATRIPFFDETQQNTPNEDRKSQQANSISYFPEISLNDSDLVITLYQDKSSMVCTPMNELLTVPELDRISVRSKSELYYDIFHKTFMGSSLYVLFNMYIGSKFEKKLLCQLASGTGRLIINWKLIRDCPGLIYHRETIVSRVIVIAPRFFLHYIAVVAFHRLVLKQLHITDNVKQ</sequence>
<evidence type="ECO:0000313" key="1">
    <source>
        <dbReference type="EMBL" id="CAF5210668.1"/>
    </source>
</evidence>
<evidence type="ECO:0000313" key="2">
    <source>
        <dbReference type="Proteomes" id="UP000681720"/>
    </source>
</evidence>
<protein>
    <submittedName>
        <fullName evidence="1">Uncharacterized protein</fullName>
    </submittedName>
</protein>